<evidence type="ECO:0000313" key="3">
    <source>
        <dbReference type="EMBL" id="WRP16068.1"/>
    </source>
</evidence>
<dbReference type="Pfam" id="PF12728">
    <property type="entry name" value="HTH_17"/>
    <property type="match status" value="1"/>
</dbReference>
<dbReference type="NCBIfam" id="TIGR01764">
    <property type="entry name" value="excise"/>
    <property type="match status" value="1"/>
</dbReference>
<accession>A0ABZ1BU07</accession>
<dbReference type="EMBL" id="CP141615">
    <property type="protein sequence ID" value="WRP16068.1"/>
    <property type="molecule type" value="Genomic_DNA"/>
</dbReference>
<organism evidence="3 4">
    <name type="scientific">Carboxydichorda subterranea</name>
    <dbReference type="NCBI Taxonomy" id="3109565"/>
    <lineage>
        <taxon>Bacteria</taxon>
        <taxon>Bacillati</taxon>
        <taxon>Bacillota</taxon>
        <taxon>Limnochordia</taxon>
        <taxon>Limnochordales</taxon>
        <taxon>Geochordaceae</taxon>
        <taxon>Carboxydichorda</taxon>
    </lineage>
</organism>
<gene>
    <name evidence="3" type="ORF">U7230_08080</name>
</gene>
<dbReference type="InterPro" id="IPR041657">
    <property type="entry name" value="HTH_17"/>
</dbReference>
<feature type="domain" description="Helix-turn-helix" evidence="2">
    <location>
        <begin position="5"/>
        <end position="51"/>
    </location>
</feature>
<proteinExistence type="predicted"/>
<dbReference type="RefSeq" id="WP_324715341.1">
    <property type="nucleotide sequence ID" value="NZ_CP141615.1"/>
</dbReference>
<dbReference type="InterPro" id="IPR009061">
    <property type="entry name" value="DNA-bd_dom_put_sf"/>
</dbReference>
<name>A0ABZ1BU07_9FIRM</name>
<dbReference type="Proteomes" id="UP001332192">
    <property type="component" value="Chromosome"/>
</dbReference>
<dbReference type="InterPro" id="IPR010093">
    <property type="entry name" value="SinI_DNA-bd"/>
</dbReference>
<keyword evidence="4" id="KW-1185">Reference proteome</keyword>
<reference evidence="3 4" key="1">
    <citation type="journal article" date="2024" name="Front. Microbiol.">
        <title>Novel thermophilic genera Geochorda gen. nov. and Carboxydochorda gen. nov. from the deep terrestrial subsurface reveal the ecophysiological diversity in the class Limnochordia.</title>
        <authorList>
            <person name="Karnachuk O.V."/>
            <person name="Lukina A.P."/>
            <person name="Avakyan M.R."/>
            <person name="Kadnikov V.V."/>
            <person name="Begmatov S."/>
            <person name="Beletsky A.V."/>
            <person name="Vlasova K.G."/>
            <person name="Novikov A.A."/>
            <person name="Shcherbakova V.A."/>
            <person name="Mardanov A.V."/>
            <person name="Ravin N.V."/>
        </authorList>
    </citation>
    <scope>NUCLEOTIDE SEQUENCE [LARGE SCALE GENOMIC DNA]</scope>
    <source>
        <strain evidence="3 4">L945</strain>
    </source>
</reference>
<evidence type="ECO:0000259" key="2">
    <source>
        <dbReference type="Pfam" id="PF12728"/>
    </source>
</evidence>
<feature type="region of interest" description="Disordered" evidence="1">
    <location>
        <begin position="134"/>
        <end position="161"/>
    </location>
</feature>
<sequence>MTDRLLTPEQVAEQVRMTERTVYRWRMEERLPIVELGLLWRIRTEALEAFLYVHQLGRGGQTVDEGPATLPDELSDDDRAWLDAGGEDPDRALKEVEKEIPAEELADYLGALRQRMVPVRWDVARGGGPRWLAGKARAGGAPVSGPGQRLPPGHGHEGDRPVLLVGVPSQREPARFPTLIAPPR</sequence>
<evidence type="ECO:0000256" key="1">
    <source>
        <dbReference type="SAM" id="MobiDB-lite"/>
    </source>
</evidence>
<protein>
    <submittedName>
        <fullName evidence="3">Helix-turn-helix domain-containing protein</fullName>
    </submittedName>
</protein>
<dbReference type="SUPFAM" id="SSF46955">
    <property type="entry name" value="Putative DNA-binding domain"/>
    <property type="match status" value="1"/>
</dbReference>
<evidence type="ECO:0000313" key="4">
    <source>
        <dbReference type="Proteomes" id="UP001332192"/>
    </source>
</evidence>